<dbReference type="HOGENOM" id="CLU_2937417_0_0_0"/>
<dbReference type="Proteomes" id="UP000000495">
    <property type="component" value="Chromosome"/>
</dbReference>
<feature type="chain" id="PRO_5003373990" evidence="1">
    <location>
        <begin position="20"/>
        <end position="60"/>
    </location>
</feature>
<sequence length="60" mass="7113">MMIKRFFILFMLSISLLKADVQKTESISQEDFKKLESFFDYLIAEKSLFRNFSCAFKNSS</sequence>
<organism evidence="2 3">
    <name type="scientific">Parachlamydia acanthamoebae (strain UV7)</name>
    <dbReference type="NCBI Taxonomy" id="765952"/>
    <lineage>
        <taxon>Bacteria</taxon>
        <taxon>Pseudomonadati</taxon>
        <taxon>Chlamydiota</taxon>
        <taxon>Chlamydiia</taxon>
        <taxon>Parachlamydiales</taxon>
        <taxon>Parachlamydiaceae</taxon>
        <taxon>Parachlamydia</taxon>
    </lineage>
</organism>
<feature type="signal peptide" evidence="1">
    <location>
        <begin position="1"/>
        <end position="19"/>
    </location>
</feature>
<name>F8KXL8_PARAV</name>
<reference evidence="2 3" key="2">
    <citation type="journal article" date="2011" name="Mol. Biol. Evol.">
        <title>Unity in variety--the pan-genome of the Chlamydiae.</title>
        <authorList>
            <person name="Collingro A."/>
            <person name="Tischler P."/>
            <person name="Weinmaier T."/>
            <person name="Penz T."/>
            <person name="Heinz E."/>
            <person name="Brunham R.C."/>
            <person name="Read T.D."/>
            <person name="Bavoil P.M."/>
            <person name="Sachse K."/>
            <person name="Kahane S."/>
            <person name="Friedman M.G."/>
            <person name="Rattei T."/>
            <person name="Myers G.S."/>
            <person name="Horn M."/>
        </authorList>
    </citation>
    <scope>NUCLEOTIDE SEQUENCE [LARGE SCALE GENOMIC DNA]</scope>
    <source>
        <strain evidence="3">UV7</strain>
    </source>
</reference>
<dbReference type="AlphaFoldDB" id="F8KXL8"/>
<protein>
    <submittedName>
        <fullName evidence="2">Uncharacterized protein</fullName>
    </submittedName>
</protein>
<gene>
    <name evidence="2" type="ordered locus">PUV_24300</name>
</gene>
<evidence type="ECO:0000313" key="3">
    <source>
        <dbReference type="Proteomes" id="UP000000495"/>
    </source>
</evidence>
<keyword evidence="3" id="KW-1185">Reference proteome</keyword>
<reference key="1">
    <citation type="journal article" date="2011" name="Mol. Biol. Evol.">
        <title>Unity in variety -- the pan-genome of the Chlamydiae.</title>
        <authorList>
            <person name="Collingro A."/>
            <person name="Tischler P."/>
            <person name="Weinmaier T."/>
            <person name="Penz T."/>
            <person name="Heinz E."/>
            <person name="Brunham R.C."/>
            <person name="Read T.D."/>
            <person name="Bavoil P.M."/>
            <person name="Sachse K."/>
            <person name="Kahane S."/>
            <person name="Friedman M.G."/>
            <person name="Rattei T."/>
            <person name="Myers G.S.A."/>
            <person name="Horn M."/>
        </authorList>
    </citation>
    <scope>NUCLEOTIDE SEQUENCE</scope>
    <source>
        <strain>UV7</strain>
    </source>
</reference>
<keyword evidence="1" id="KW-0732">Signal</keyword>
<proteinExistence type="predicted"/>
<dbReference type="KEGG" id="puv:PUV_24300"/>
<dbReference type="EMBL" id="FR872580">
    <property type="protein sequence ID" value="CCB87380.1"/>
    <property type="molecule type" value="Genomic_DNA"/>
</dbReference>
<accession>F8KXL8</accession>
<evidence type="ECO:0000313" key="2">
    <source>
        <dbReference type="EMBL" id="CCB87380.1"/>
    </source>
</evidence>
<evidence type="ECO:0000256" key="1">
    <source>
        <dbReference type="SAM" id="SignalP"/>
    </source>
</evidence>